<keyword evidence="1" id="KW-0472">Membrane</keyword>
<keyword evidence="3" id="KW-1185">Reference proteome</keyword>
<accession>H6NCT0</accession>
<reference evidence="2 3" key="1">
    <citation type="journal article" date="2012" name="J. Bacteriol.">
        <title>Complete Genome Sequence of Paenibacillus mucilaginosus 3016, a Bacterium Functional as Microbial Fertilizer.</title>
        <authorList>
            <person name="Ma M."/>
            <person name="Wang Z."/>
            <person name="Li L."/>
            <person name="Jiang X."/>
            <person name="Guan D."/>
            <person name="Cao F."/>
            <person name="Chen H."/>
            <person name="Wang X."/>
            <person name="Shen D."/>
            <person name="Du B."/>
            <person name="Li J."/>
        </authorList>
    </citation>
    <scope>NUCLEOTIDE SEQUENCE [LARGE SCALE GENOMIC DNA]</scope>
    <source>
        <strain evidence="2 3">3016</strain>
    </source>
</reference>
<evidence type="ECO:0000256" key="1">
    <source>
        <dbReference type="SAM" id="Phobius"/>
    </source>
</evidence>
<dbReference type="KEGG" id="pmq:PM3016_2526"/>
<sequence>MRTYLLVSQCLYAVSLMAWFPVWGMSFMVFDQGIALWNTLFFLSISAYPVAVLGCSIAAWMLRKRRQRTAVAVNLAPVIWIAALGGLFLFY</sequence>
<gene>
    <name evidence="2" type="ORF">PM3016_2526</name>
</gene>
<dbReference type="RefSeq" id="WP_014369738.1">
    <property type="nucleotide sequence ID" value="NC_016935.1"/>
</dbReference>
<dbReference type="EMBL" id="CP003235">
    <property type="protein sequence ID" value="AFC29412.1"/>
    <property type="molecule type" value="Genomic_DNA"/>
</dbReference>
<dbReference type="HOGENOM" id="CLU_187407_0_0_9"/>
<organism evidence="2 3">
    <name type="scientific">Paenibacillus mucilaginosus 3016</name>
    <dbReference type="NCBI Taxonomy" id="1116391"/>
    <lineage>
        <taxon>Bacteria</taxon>
        <taxon>Bacillati</taxon>
        <taxon>Bacillota</taxon>
        <taxon>Bacilli</taxon>
        <taxon>Bacillales</taxon>
        <taxon>Paenibacillaceae</taxon>
        <taxon>Paenibacillus</taxon>
    </lineage>
</organism>
<evidence type="ECO:0000313" key="2">
    <source>
        <dbReference type="EMBL" id="AFC29412.1"/>
    </source>
</evidence>
<dbReference type="AlphaFoldDB" id="H6NCT0"/>
<dbReference type="Proteomes" id="UP000007523">
    <property type="component" value="Chromosome"/>
</dbReference>
<keyword evidence="1" id="KW-0812">Transmembrane</keyword>
<feature type="transmembrane region" description="Helical" evidence="1">
    <location>
        <begin position="40"/>
        <end position="62"/>
    </location>
</feature>
<feature type="transmembrane region" description="Helical" evidence="1">
    <location>
        <begin position="69"/>
        <end position="90"/>
    </location>
</feature>
<name>H6NCT0_9BACL</name>
<evidence type="ECO:0000313" key="3">
    <source>
        <dbReference type="Proteomes" id="UP000007523"/>
    </source>
</evidence>
<keyword evidence="1" id="KW-1133">Transmembrane helix</keyword>
<protein>
    <submittedName>
        <fullName evidence="2">Uncharacterized protein</fullName>
    </submittedName>
</protein>
<proteinExistence type="predicted"/>